<protein>
    <submittedName>
        <fullName evidence="2">Uncharacterized protein</fullName>
    </submittedName>
</protein>
<evidence type="ECO:0000313" key="2">
    <source>
        <dbReference type="EMBL" id="KAJ1165020.1"/>
    </source>
</evidence>
<feature type="region of interest" description="Disordered" evidence="1">
    <location>
        <begin position="70"/>
        <end position="154"/>
    </location>
</feature>
<gene>
    <name evidence="2" type="ORF">NDU88_005450</name>
</gene>
<organism evidence="2 3">
    <name type="scientific">Pleurodeles waltl</name>
    <name type="common">Iberian ribbed newt</name>
    <dbReference type="NCBI Taxonomy" id="8319"/>
    <lineage>
        <taxon>Eukaryota</taxon>
        <taxon>Metazoa</taxon>
        <taxon>Chordata</taxon>
        <taxon>Craniata</taxon>
        <taxon>Vertebrata</taxon>
        <taxon>Euteleostomi</taxon>
        <taxon>Amphibia</taxon>
        <taxon>Batrachia</taxon>
        <taxon>Caudata</taxon>
        <taxon>Salamandroidea</taxon>
        <taxon>Salamandridae</taxon>
        <taxon>Pleurodelinae</taxon>
        <taxon>Pleurodeles</taxon>
    </lineage>
</organism>
<feature type="compositionally biased region" description="Gly residues" evidence="1">
    <location>
        <begin position="70"/>
        <end position="81"/>
    </location>
</feature>
<reference evidence="2" key="1">
    <citation type="journal article" date="2022" name="bioRxiv">
        <title>Sequencing and chromosome-scale assembly of the giantPleurodeles waltlgenome.</title>
        <authorList>
            <person name="Brown T."/>
            <person name="Elewa A."/>
            <person name="Iarovenko S."/>
            <person name="Subramanian E."/>
            <person name="Araus A.J."/>
            <person name="Petzold A."/>
            <person name="Susuki M."/>
            <person name="Suzuki K.-i.T."/>
            <person name="Hayashi T."/>
            <person name="Toyoda A."/>
            <person name="Oliveira C."/>
            <person name="Osipova E."/>
            <person name="Leigh N.D."/>
            <person name="Simon A."/>
            <person name="Yun M.H."/>
        </authorList>
    </citation>
    <scope>NUCLEOTIDE SEQUENCE</scope>
    <source>
        <strain evidence="2">20211129_DDA</strain>
        <tissue evidence="2">Liver</tissue>
    </source>
</reference>
<proteinExistence type="predicted"/>
<evidence type="ECO:0000313" key="3">
    <source>
        <dbReference type="Proteomes" id="UP001066276"/>
    </source>
</evidence>
<dbReference type="Proteomes" id="UP001066276">
    <property type="component" value="Chromosome 4_2"/>
</dbReference>
<comment type="caution">
    <text evidence="2">The sequence shown here is derived from an EMBL/GenBank/DDBJ whole genome shotgun (WGS) entry which is preliminary data.</text>
</comment>
<evidence type="ECO:0000256" key="1">
    <source>
        <dbReference type="SAM" id="MobiDB-lite"/>
    </source>
</evidence>
<keyword evidence="3" id="KW-1185">Reference proteome</keyword>
<name>A0AAV7SLU6_PLEWA</name>
<sequence length="237" mass="24898">MSAEGKVKEALQLLQEAGHLEMLREEALSALRPARRAASGVAAAVLACSSLCRMSTKESVVRVRRRGEGTKIGGPCQGAGKGNPCPPRKDSVLAGEDGGPPSQRERLGPLIMMRLGRDGGVGRASRRSQTPPLLQASTQGKGKPQAHRQEAVEEEWQGSSVAQDEGAALFKEGQGGLGGDYMTEGQEEGPWVSESWMDFLLTIGTRTGGSAIDAPSCTVESRSEGGLADVVRVFGTI</sequence>
<dbReference type="EMBL" id="JANPWB010000008">
    <property type="protein sequence ID" value="KAJ1165020.1"/>
    <property type="molecule type" value="Genomic_DNA"/>
</dbReference>
<dbReference type="AlphaFoldDB" id="A0AAV7SLU6"/>
<accession>A0AAV7SLU6</accession>
<feature type="compositionally biased region" description="Polar residues" evidence="1">
    <location>
        <begin position="127"/>
        <end position="140"/>
    </location>
</feature>